<feature type="compositionally biased region" description="Polar residues" evidence="1">
    <location>
        <begin position="72"/>
        <end position="83"/>
    </location>
</feature>
<feature type="region of interest" description="Disordered" evidence="1">
    <location>
        <begin position="97"/>
        <end position="130"/>
    </location>
</feature>
<feature type="compositionally biased region" description="Basic and acidic residues" evidence="1">
    <location>
        <begin position="43"/>
        <end position="55"/>
    </location>
</feature>
<dbReference type="RefSeq" id="WP_110099762.1">
    <property type="nucleotide sequence ID" value="NZ_CP122562.1"/>
</dbReference>
<feature type="compositionally biased region" description="Acidic residues" evidence="1">
    <location>
        <begin position="56"/>
        <end position="66"/>
    </location>
</feature>
<dbReference type="Proteomes" id="UP001224674">
    <property type="component" value="Chromosome"/>
</dbReference>
<feature type="region of interest" description="Disordered" evidence="1">
    <location>
        <begin position="42"/>
        <end position="83"/>
    </location>
</feature>
<dbReference type="Pfam" id="PF09438">
    <property type="entry name" value="DUF2017"/>
    <property type="match status" value="1"/>
</dbReference>
<dbReference type="EMBL" id="CP122566">
    <property type="protein sequence ID" value="WGH93389.1"/>
    <property type="molecule type" value="Genomic_DNA"/>
</dbReference>
<name>A0AAJ6DCE7_9MICC</name>
<evidence type="ECO:0000313" key="3">
    <source>
        <dbReference type="Proteomes" id="UP001224674"/>
    </source>
</evidence>
<evidence type="ECO:0000256" key="1">
    <source>
        <dbReference type="SAM" id="MobiDB-lite"/>
    </source>
</evidence>
<dbReference type="InterPro" id="IPR018561">
    <property type="entry name" value="AosR"/>
</dbReference>
<gene>
    <name evidence="2" type="ORF">QDX21_00785</name>
</gene>
<protein>
    <submittedName>
        <fullName evidence="2">DUF2017 family protein</fullName>
    </submittedName>
</protein>
<sequence length="235" mass="25616">MARAFKSGIRGYTAHLEAEERRLLRSLFADVIQLLGGALPEGAETRDSVLNRPEDSEQPEQSEQPDESTQQGPADTASTGESSQDIDATFWDLVGQSSGLEPLPDRSDPAVAALLPPGRSGDDAQSGSQEFRDLAEDAIRADKIQDLQLAWAALQPRHLVLDTPTAQAFARALNQVRLVLATRLEITTEDDARKIAGVNSLDRAESVESYMALLYNFSSWLLDTLMVALMHGERG</sequence>
<dbReference type="AlphaFoldDB" id="A0AAJ6DCE7"/>
<accession>A0AAJ6DCE7</accession>
<proteinExistence type="predicted"/>
<keyword evidence="3" id="KW-1185">Reference proteome</keyword>
<organism evidence="2 3">
    <name type="scientific">Auritidibacter ignavus</name>
    <dbReference type="NCBI Taxonomy" id="678932"/>
    <lineage>
        <taxon>Bacteria</taxon>
        <taxon>Bacillati</taxon>
        <taxon>Actinomycetota</taxon>
        <taxon>Actinomycetes</taxon>
        <taxon>Micrococcales</taxon>
        <taxon>Micrococcaceae</taxon>
        <taxon>Auritidibacter</taxon>
    </lineage>
</organism>
<evidence type="ECO:0000313" key="2">
    <source>
        <dbReference type="EMBL" id="WGH93389.1"/>
    </source>
</evidence>
<reference evidence="2 3" key="1">
    <citation type="submission" date="2023-03" db="EMBL/GenBank/DDBJ databases">
        <title>Complete genome sequences of several Auritidibacter ignavus strains isolated from ear infections.</title>
        <authorList>
            <person name="Baehr T."/>
            <person name="Baumhoegger A.M."/>
        </authorList>
    </citation>
    <scope>NUCLEOTIDE SEQUENCE [LARGE SCALE GENOMIC DNA]</scope>
    <source>
        <strain evidence="2 3">BABAE-6</strain>
    </source>
</reference>